<evidence type="ECO:0000256" key="1">
    <source>
        <dbReference type="SAM" id="MobiDB-lite"/>
    </source>
</evidence>
<dbReference type="AlphaFoldDB" id="A0A9K3PEY5"/>
<dbReference type="Proteomes" id="UP000693970">
    <property type="component" value="Unassembled WGS sequence"/>
</dbReference>
<accession>A0A9K3PEY5</accession>
<evidence type="ECO:0000313" key="3">
    <source>
        <dbReference type="Proteomes" id="UP000693970"/>
    </source>
</evidence>
<reference evidence="2" key="2">
    <citation type="submission" date="2021-04" db="EMBL/GenBank/DDBJ databases">
        <authorList>
            <person name="Podell S."/>
        </authorList>
    </citation>
    <scope>NUCLEOTIDE SEQUENCE</scope>
    <source>
        <strain evidence="2">Hildebrandi</strain>
    </source>
</reference>
<organism evidence="2 3">
    <name type="scientific">Nitzschia inconspicua</name>
    <dbReference type="NCBI Taxonomy" id="303405"/>
    <lineage>
        <taxon>Eukaryota</taxon>
        <taxon>Sar</taxon>
        <taxon>Stramenopiles</taxon>
        <taxon>Ochrophyta</taxon>
        <taxon>Bacillariophyta</taxon>
        <taxon>Bacillariophyceae</taxon>
        <taxon>Bacillariophycidae</taxon>
        <taxon>Bacillariales</taxon>
        <taxon>Bacillariaceae</taxon>
        <taxon>Nitzschia</taxon>
    </lineage>
</organism>
<protein>
    <submittedName>
        <fullName evidence="2">Uncharacterized protein</fullName>
    </submittedName>
</protein>
<keyword evidence="3" id="KW-1185">Reference proteome</keyword>
<sequence length="115" mass="12563">MEHPNAGGQRESCLEMHRTPPSVPRGVSSGIQATAQRHPKNRGSRIVISETRARSTDTSSTLAEGEKAGTTALRNIIVAEETKDMWRQLRSLNAVGDQGITTIDVHTKHCKECTD</sequence>
<reference evidence="2" key="1">
    <citation type="journal article" date="2021" name="Sci. Rep.">
        <title>Diploid genomic architecture of Nitzschia inconspicua, an elite biomass production diatom.</title>
        <authorList>
            <person name="Oliver A."/>
            <person name="Podell S."/>
            <person name="Pinowska A."/>
            <person name="Traller J.C."/>
            <person name="Smith S.R."/>
            <person name="McClure R."/>
            <person name="Beliaev A."/>
            <person name="Bohutskyi P."/>
            <person name="Hill E.A."/>
            <person name="Rabines A."/>
            <person name="Zheng H."/>
            <person name="Allen L.Z."/>
            <person name="Kuo A."/>
            <person name="Grigoriev I.V."/>
            <person name="Allen A.E."/>
            <person name="Hazlebeck D."/>
            <person name="Allen E.E."/>
        </authorList>
    </citation>
    <scope>NUCLEOTIDE SEQUENCE</scope>
    <source>
        <strain evidence="2">Hildebrandi</strain>
    </source>
</reference>
<proteinExistence type="predicted"/>
<evidence type="ECO:0000313" key="2">
    <source>
        <dbReference type="EMBL" id="KAG7344321.1"/>
    </source>
</evidence>
<dbReference type="EMBL" id="JAGRRH010000023">
    <property type="protein sequence ID" value="KAG7344321.1"/>
    <property type="molecule type" value="Genomic_DNA"/>
</dbReference>
<name>A0A9K3PEY5_9STRA</name>
<comment type="caution">
    <text evidence="2">The sequence shown here is derived from an EMBL/GenBank/DDBJ whole genome shotgun (WGS) entry which is preliminary data.</text>
</comment>
<gene>
    <name evidence="2" type="ORF">IV203_022329</name>
</gene>
<feature type="region of interest" description="Disordered" evidence="1">
    <location>
        <begin position="1"/>
        <end position="43"/>
    </location>
</feature>